<dbReference type="InterPro" id="IPR024524">
    <property type="entry name" value="DUF3800"/>
</dbReference>
<organism evidence="1 2">
    <name type="scientific">Chelativorans composti</name>
    <dbReference type="NCBI Taxonomy" id="768533"/>
    <lineage>
        <taxon>Bacteria</taxon>
        <taxon>Pseudomonadati</taxon>
        <taxon>Pseudomonadota</taxon>
        <taxon>Alphaproteobacteria</taxon>
        <taxon>Hyphomicrobiales</taxon>
        <taxon>Phyllobacteriaceae</taxon>
        <taxon>Chelativorans</taxon>
    </lineage>
</organism>
<sequence length="277" mass="30821">TPTSDAARAGATTIIALTIKLDPSVGGRSGGGQMQFSDYIVFVDESGDHNLEVVNPEFPVFVLAFCVFSKTDYVEQVCPRVQAFKLNWFGHDALVLHEREIRKDLAPFEFLKTPHIKEQFIGELTSIIASTPMTIIAAVIRKDALRSRYRNPDNPYHLALLFCIERLSAFLAQKGQSGTLTHILFEQRGGKAGGGHEDRILELEFRRIMAGQHYLARSGFTGLDLKIIPKTSNSIGLQLADLVARPIGIRCIRPRQTNRSFDIIKKKLLAGSLKTFP</sequence>
<keyword evidence="2" id="KW-1185">Reference proteome</keyword>
<dbReference type="EMBL" id="JBHUIR010000024">
    <property type="protein sequence ID" value="MFD2259757.1"/>
    <property type="molecule type" value="Genomic_DNA"/>
</dbReference>
<protein>
    <submittedName>
        <fullName evidence="1">DUF3800 domain-containing protein</fullName>
    </submittedName>
</protein>
<evidence type="ECO:0000313" key="1">
    <source>
        <dbReference type="EMBL" id="MFD2259757.1"/>
    </source>
</evidence>
<gene>
    <name evidence="1" type="ORF">ACFSMZ_08255</name>
</gene>
<evidence type="ECO:0000313" key="2">
    <source>
        <dbReference type="Proteomes" id="UP001597373"/>
    </source>
</evidence>
<reference evidence="2" key="1">
    <citation type="journal article" date="2019" name="Int. J. Syst. Evol. Microbiol.">
        <title>The Global Catalogue of Microorganisms (GCM) 10K type strain sequencing project: providing services to taxonomists for standard genome sequencing and annotation.</title>
        <authorList>
            <consortium name="The Broad Institute Genomics Platform"/>
            <consortium name="The Broad Institute Genome Sequencing Center for Infectious Disease"/>
            <person name="Wu L."/>
            <person name="Ma J."/>
        </authorList>
    </citation>
    <scope>NUCLEOTIDE SEQUENCE [LARGE SCALE GENOMIC DNA]</scope>
    <source>
        <strain evidence="2">KCTC 23707</strain>
    </source>
</reference>
<dbReference type="Proteomes" id="UP001597373">
    <property type="component" value="Unassembled WGS sequence"/>
</dbReference>
<comment type="caution">
    <text evidence="1">The sequence shown here is derived from an EMBL/GenBank/DDBJ whole genome shotgun (WGS) entry which is preliminary data.</text>
</comment>
<dbReference type="Pfam" id="PF12686">
    <property type="entry name" value="DUF3800"/>
    <property type="match status" value="1"/>
</dbReference>
<proteinExistence type="predicted"/>
<accession>A0ABW5DF96</accession>
<feature type="non-terminal residue" evidence="1">
    <location>
        <position position="1"/>
    </location>
</feature>
<dbReference type="RefSeq" id="WP_378188470.1">
    <property type="nucleotide sequence ID" value="NZ_JBHUIR010000024.1"/>
</dbReference>
<name>A0ABW5DF96_9HYPH</name>